<reference evidence="7 8" key="1">
    <citation type="submission" date="2019-11" db="EMBL/GenBank/DDBJ databases">
        <authorList>
            <person name="Dong K."/>
        </authorList>
    </citation>
    <scope>NUCLEOTIDE SEQUENCE [LARGE SCALE GENOMIC DNA]</scope>
    <source>
        <strain evidence="7 8">NBRC 111993</strain>
    </source>
</reference>
<keyword evidence="1" id="KW-0004">4Fe-4S</keyword>
<evidence type="ECO:0000313" key="7">
    <source>
        <dbReference type="EMBL" id="MTH78039.1"/>
    </source>
</evidence>
<protein>
    <submittedName>
        <fullName evidence="7">4Fe-4S dicluster domain-containing protein</fullName>
    </submittedName>
</protein>
<keyword evidence="4" id="KW-0408">Iron</keyword>
<keyword evidence="8" id="KW-1185">Reference proteome</keyword>
<dbReference type="Gene3D" id="3.30.70.20">
    <property type="match status" value="2"/>
</dbReference>
<dbReference type="SUPFAM" id="SSF54862">
    <property type="entry name" value="4Fe-4S ferredoxins"/>
    <property type="match status" value="1"/>
</dbReference>
<evidence type="ECO:0000256" key="2">
    <source>
        <dbReference type="ARBA" id="ARBA00022723"/>
    </source>
</evidence>
<dbReference type="EMBL" id="WMIE01000004">
    <property type="protein sequence ID" value="MTH78039.1"/>
    <property type="molecule type" value="Genomic_DNA"/>
</dbReference>
<dbReference type="InterPro" id="IPR017896">
    <property type="entry name" value="4Fe4S_Fe-S-bd"/>
</dbReference>
<dbReference type="InterPro" id="IPR050572">
    <property type="entry name" value="Fe-S_Ferredoxin"/>
</dbReference>
<dbReference type="GO" id="GO:0046872">
    <property type="term" value="F:metal ion binding"/>
    <property type="evidence" value="ECO:0007669"/>
    <property type="project" value="UniProtKB-KW"/>
</dbReference>
<evidence type="ECO:0000313" key="8">
    <source>
        <dbReference type="Proteomes" id="UP000478183"/>
    </source>
</evidence>
<keyword evidence="3" id="KW-0677">Repeat</keyword>
<dbReference type="RefSeq" id="WP_155095391.1">
    <property type="nucleotide sequence ID" value="NZ_WMIE01000004.1"/>
</dbReference>
<dbReference type="PROSITE" id="PS51379">
    <property type="entry name" value="4FE4S_FER_2"/>
    <property type="match status" value="3"/>
</dbReference>
<keyword evidence="5" id="KW-0411">Iron-sulfur</keyword>
<organism evidence="7 8">
    <name type="scientific">Paracoccus aestuariivivens</name>
    <dbReference type="NCBI Taxonomy" id="1820333"/>
    <lineage>
        <taxon>Bacteria</taxon>
        <taxon>Pseudomonadati</taxon>
        <taxon>Pseudomonadota</taxon>
        <taxon>Alphaproteobacteria</taxon>
        <taxon>Rhodobacterales</taxon>
        <taxon>Paracoccaceae</taxon>
        <taxon>Paracoccus</taxon>
    </lineage>
</organism>
<sequence>MPATASISRRNLLKGRTVAPPFQPRPPGVTLASVASCTGCGDCVTACPQQILQLRDSKVALLPASGECTFCGECAAACPEPVFTEIRVMAHVATISDDCLAMAGITCMSCRDACPEVAITMRPRVGGPFLPVLDRSTCTGCGACIAPCPSDAIGFIEREYADEG</sequence>
<keyword evidence="2" id="KW-0479">Metal-binding</keyword>
<dbReference type="Pfam" id="PF12838">
    <property type="entry name" value="Fer4_7"/>
    <property type="match status" value="2"/>
</dbReference>
<evidence type="ECO:0000256" key="4">
    <source>
        <dbReference type="ARBA" id="ARBA00023004"/>
    </source>
</evidence>
<comment type="caution">
    <text evidence="7">The sequence shown here is derived from an EMBL/GenBank/DDBJ whole genome shotgun (WGS) entry which is preliminary data.</text>
</comment>
<dbReference type="CDD" id="cd10564">
    <property type="entry name" value="NapF_like"/>
    <property type="match status" value="1"/>
</dbReference>
<feature type="domain" description="4Fe-4S ferredoxin-type" evidence="6">
    <location>
        <begin position="58"/>
        <end position="88"/>
    </location>
</feature>
<dbReference type="OrthoDB" id="9800445at2"/>
<dbReference type="InterPro" id="IPR017900">
    <property type="entry name" value="4Fe4S_Fe_S_CS"/>
</dbReference>
<evidence type="ECO:0000256" key="3">
    <source>
        <dbReference type="ARBA" id="ARBA00022737"/>
    </source>
</evidence>
<gene>
    <name evidence="7" type="ORF">GL286_09890</name>
</gene>
<evidence type="ECO:0000256" key="5">
    <source>
        <dbReference type="ARBA" id="ARBA00023014"/>
    </source>
</evidence>
<feature type="domain" description="4Fe-4S ferredoxin-type" evidence="6">
    <location>
        <begin position="129"/>
        <end position="158"/>
    </location>
</feature>
<proteinExistence type="predicted"/>
<name>A0A6L6JBJ4_9RHOB</name>
<feature type="domain" description="4Fe-4S ferredoxin-type" evidence="6">
    <location>
        <begin position="27"/>
        <end position="57"/>
    </location>
</feature>
<dbReference type="AlphaFoldDB" id="A0A6L6JBJ4"/>
<dbReference type="Proteomes" id="UP000478183">
    <property type="component" value="Unassembled WGS sequence"/>
</dbReference>
<dbReference type="GO" id="GO:0051539">
    <property type="term" value="F:4 iron, 4 sulfur cluster binding"/>
    <property type="evidence" value="ECO:0007669"/>
    <property type="project" value="UniProtKB-KW"/>
</dbReference>
<accession>A0A6L6JBJ4</accession>
<dbReference type="PANTHER" id="PTHR43687:SF1">
    <property type="entry name" value="FERREDOXIN III"/>
    <property type="match status" value="1"/>
</dbReference>
<evidence type="ECO:0000256" key="1">
    <source>
        <dbReference type="ARBA" id="ARBA00022485"/>
    </source>
</evidence>
<dbReference type="InterPro" id="IPR004496">
    <property type="entry name" value="NapF"/>
</dbReference>
<dbReference type="PROSITE" id="PS00198">
    <property type="entry name" value="4FE4S_FER_1"/>
    <property type="match status" value="1"/>
</dbReference>
<evidence type="ECO:0000259" key="6">
    <source>
        <dbReference type="PROSITE" id="PS51379"/>
    </source>
</evidence>
<dbReference type="PANTHER" id="PTHR43687">
    <property type="entry name" value="ADENYLYLSULFATE REDUCTASE, BETA SUBUNIT"/>
    <property type="match status" value="1"/>
</dbReference>